<protein>
    <recommendedName>
        <fullName evidence="4">Phospholipase A2-like central domain-containing protein</fullName>
    </recommendedName>
</protein>
<dbReference type="HOGENOM" id="CLU_1637087_0_0_1"/>
<evidence type="ECO:0000256" key="3">
    <source>
        <dbReference type="SAM" id="SignalP"/>
    </source>
</evidence>
<evidence type="ECO:0000256" key="2">
    <source>
        <dbReference type="ARBA" id="ARBA00022525"/>
    </source>
</evidence>
<feature type="domain" description="Phospholipase A2-like central" evidence="4">
    <location>
        <begin position="104"/>
        <end position="144"/>
    </location>
</feature>
<dbReference type="InterPro" id="IPR036444">
    <property type="entry name" value="PLipase_A2_dom_sf"/>
</dbReference>
<dbReference type="VEuPathDB" id="VectorBase:CQUJHB011472"/>
<dbReference type="Pfam" id="PF05826">
    <property type="entry name" value="Phospholip_A2_2"/>
    <property type="match status" value="1"/>
</dbReference>
<feature type="signal peptide" evidence="3">
    <location>
        <begin position="1"/>
        <end position="18"/>
    </location>
</feature>
<proteinExistence type="predicted"/>
<dbReference type="Proteomes" id="UP000002320">
    <property type="component" value="Unassembled WGS sequence"/>
</dbReference>
<keyword evidence="2" id="KW-0964">Secreted</keyword>
<dbReference type="InterPro" id="IPR033113">
    <property type="entry name" value="PLA2_histidine"/>
</dbReference>
<dbReference type="InParanoid" id="B0W636"/>
<dbReference type="InterPro" id="IPR016090">
    <property type="entry name" value="PLA2-like_dom"/>
</dbReference>
<dbReference type="VEuPathDB" id="VectorBase:CPIJ002501"/>
<organism>
    <name type="scientific">Culex quinquefasciatus</name>
    <name type="common">Southern house mosquito</name>
    <name type="synonym">Culex pungens</name>
    <dbReference type="NCBI Taxonomy" id="7176"/>
    <lineage>
        <taxon>Eukaryota</taxon>
        <taxon>Metazoa</taxon>
        <taxon>Ecdysozoa</taxon>
        <taxon>Arthropoda</taxon>
        <taxon>Hexapoda</taxon>
        <taxon>Insecta</taxon>
        <taxon>Pterygota</taxon>
        <taxon>Neoptera</taxon>
        <taxon>Endopterygota</taxon>
        <taxon>Diptera</taxon>
        <taxon>Nematocera</taxon>
        <taxon>Culicoidea</taxon>
        <taxon>Culicidae</taxon>
        <taxon>Culicinae</taxon>
        <taxon>Culicini</taxon>
        <taxon>Culex</taxon>
        <taxon>Culex</taxon>
    </lineage>
</organism>
<accession>B0W636</accession>
<comment type="subcellular location">
    <subcellularLocation>
        <location evidence="1">Secreted</location>
    </subcellularLocation>
</comment>
<dbReference type="GO" id="GO:0004623">
    <property type="term" value="F:phospholipase A2 activity"/>
    <property type="evidence" value="ECO:0007669"/>
    <property type="project" value="InterPro"/>
</dbReference>
<reference evidence="5" key="1">
    <citation type="submission" date="2007-03" db="EMBL/GenBank/DDBJ databases">
        <title>Annotation of Culex pipiens quinquefasciatus.</title>
        <authorList>
            <consortium name="The Broad Institute Genome Sequencing Platform"/>
            <person name="Atkinson P.W."/>
            <person name="Hemingway J."/>
            <person name="Christensen B.M."/>
            <person name="Higgs S."/>
            <person name="Kodira C."/>
            <person name="Hannick L."/>
            <person name="Megy K."/>
            <person name="O'Leary S."/>
            <person name="Pearson M."/>
            <person name="Haas B.J."/>
            <person name="Mauceli E."/>
            <person name="Wortman J.R."/>
            <person name="Lee N.H."/>
            <person name="Guigo R."/>
            <person name="Stanke M."/>
            <person name="Alvarado L."/>
            <person name="Amedeo P."/>
            <person name="Antoine C.H."/>
            <person name="Arensburger P."/>
            <person name="Bidwell S.L."/>
            <person name="Crawford M."/>
            <person name="Camaro F."/>
            <person name="Devon K."/>
            <person name="Engels R."/>
            <person name="Hammond M."/>
            <person name="Howarth C."/>
            <person name="Koehrsen M."/>
            <person name="Lawson D."/>
            <person name="Montgomery P."/>
            <person name="Nene V."/>
            <person name="Nusbaum C."/>
            <person name="Puiu D."/>
            <person name="Romero-Severson J."/>
            <person name="Severson D.W."/>
            <person name="Shumway M."/>
            <person name="Sisk P."/>
            <person name="Stolte C."/>
            <person name="Zeng Q."/>
            <person name="Eisenstadt E."/>
            <person name="Fraser-Liggett C."/>
            <person name="Strausberg R."/>
            <person name="Galagan J."/>
            <person name="Birren B."/>
            <person name="Collins F.H."/>
        </authorList>
    </citation>
    <scope>NUCLEOTIDE SEQUENCE [LARGE SCALE GENOMIC DNA]</scope>
    <source>
        <strain evidence="5">JHB</strain>
    </source>
</reference>
<dbReference type="eggNOG" id="ENOG502T8P6">
    <property type="taxonomic scope" value="Eukaryota"/>
</dbReference>
<dbReference type="STRING" id="7176.B0W636"/>
<evidence type="ECO:0000259" key="4">
    <source>
        <dbReference type="Pfam" id="PF05826"/>
    </source>
</evidence>
<dbReference type="PROSITE" id="PS00118">
    <property type="entry name" value="PA2_HIS"/>
    <property type="match status" value="1"/>
</dbReference>
<dbReference type="KEGG" id="cqu:CpipJ_CPIJ002501"/>
<evidence type="ECO:0000313" key="7">
    <source>
        <dbReference type="Proteomes" id="UP000002320"/>
    </source>
</evidence>
<dbReference type="EnsemblMetazoa" id="CPIJ002501-RA">
    <property type="protein sequence ID" value="CPIJ002501-PA"/>
    <property type="gene ID" value="CPIJ002501"/>
</dbReference>
<dbReference type="GO" id="GO:0050482">
    <property type="term" value="P:arachidonate secretion"/>
    <property type="evidence" value="ECO:0007669"/>
    <property type="project" value="InterPro"/>
</dbReference>
<dbReference type="GO" id="GO:0006644">
    <property type="term" value="P:phospholipid metabolic process"/>
    <property type="evidence" value="ECO:0007669"/>
    <property type="project" value="InterPro"/>
</dbReference>
<keyword evidence="7" id="KW-1185">Reference proteome</keyword>
<keyword evidence="3" id="KW-0732">Signal</keyword>
<dbReference type="Gene3D" id="1.20.90.10">
    <property type="entry name" value="Phospholipase A2 domain"/>
    <property type="match status" value="1"/>
</dbReference>
<dbReference type="GO" id="GO:0005576">
    <property type="term" value="C:extracellular region"/>
    <property type="evidence" value="ECO:0007669"/>
    <property type="project" value="UniProtKB-SubCell"/>
</dbReference>
<dbReference type="AlphaFoldDB" id="B0W636"/>
<name>B0W636_CULQU</name>
<dbReference type="SUPFAM" id="SSF48619">
    <property type="entry name" value="Phospholipase A2, PLA2"/>
    <property type="match status" value="1"/>
</dbReference>
<evidence type="ECO:0000313" key="5">
    <source>
        <dbReference type="EMBL" id="EDS36383.1"/>
    </source>
</evidence>
<sequence length="162" mass="18505">MRGITWLGFSMVLKLADCAVIKAAGQSEETHQQQLDYFGNLNILHSFLQDYEALGSNWTNPEYEDYDHSVLASLQDYVNSARENETYYDRPTGSGGLSHLKLLTKFCGPGNWSINGEVTQNPYFTQIDQCCKSHDECPDTVVERSDYENYPGLEQKTPWFTR</sequence>
<dbReference type="OMA" id="CCKSHDE"/>
<dbReference type="EMBL" id="DS231847">
    <property type="protein sequence ID" value="EDS36383.1"/>
    <property type="molecule type" value="Genomic_DNA"/>
</dbReference>
<evidence type="ECO:0000313" key="6">
    <source>
        <dbReference type="EnsemblMetazoa" id="CPIJ002501-PA"/>
    </source>
</evidence>
<evidence type="ECO:0000256" key="1">
    <source>
        <dbReference type="ARBA" id="ARBA00004613"/>
    </source>
</evidence>
<reference evidence="6" key="2">
    <citation type="submission" date="2020-05" db="UniProtKB">
        <authorList>
            <consortium name="EnsemblMetazoa"/>
        </authorList>
    </citation>
    <scope>IDENTIFICATION</scope>
    <source>
        <strain evidence="6">JHB</strain>
    </source>
</reference>
<dbReference type="OrthoDB" id="10059604at2759"/>
<feature type="chain" id="PRO_5014566511" description="Phospholipase A2-like central domain-containing protein" evidence="3">
    <location>
        <begin position="19"/>
        <end position="162"/>
    </location>
</feature>
<gene>
    <name evidence="6" type="primary">6033765</name>
    <name evidence="5" type="ORF">CpipJ_CPIJ002501</name>
</gene>